<dbReference type="InterPro" id="IPR010121">
    <property type="entry name" value="Pyruvate_phosphate_dikinase"/>
</dbReference>
<dbReference type="PIRSF" id="PIRSF000853">
    <property type="entry name" value="PPDK"/>
    <property type="match status" value="1"/>
</dbReference>
<dbReference type="PANTHER" id="PTHR22931">
    <property type="entry name" value="PHOSPHOENOLPYRUVATE DIKINASE-RELATED"/>
    <property type="match status" value="1"/>
</dbReference>
<dbReference type="SUPFAM" id="SSF56059">
    <property type="entry name" value="Glutathione synthetase ATP-binding domain-like"/>
    <property type="match status" value="1"/>
</dbReference>
<feature type="binding site" evidence="12">
    <location>
        <position position="662"/>
    </location>
    <ligand>
        <name>substrate</name>
    </ligand>
</feature>
<comment type="similarity">
    <text evidence="2 10">Belongs to the PEP-utilizing enzyme family.</text>
</comment>
<evidence type="ECO:0000256" key="1">
    <source>
        <dbReference type="ARBA" id="ARBA00001946"/>
    </source>
</evidence>
<feature type="active site" description="Proton donor" evidence="11">
    <location>
        <position position="877"/>
    </location>
</feature>
<evidence type="ECO:0000256" key="11">
    <source>
        <dbReference type="PIRSR" id="PIRSR000853-1"/>
    </source>
</evidence>
<organism evidence="17">
    <name type="scientific">Hexamita inflata</name>
    <dbReference type="NCBI Taxonomy" id="28002"/>
    <lineage>
        <taxon>Eukaryota</taxon>
        <taxon>Metamonada</taxon>
        <taxon>Diplomonadida</taxon>
        <taxon>Hexamitidae</taxon>
        <taxon>Hexamitinae</taxon>
        <taxon>Hexamita</taxon>
    </lineage>
</organism>
<name>A0AA86P5I6_9EUKA</name>
<keyword evidence="6" id="KW-0547">Nucleotide-binding</keyword>
<evidence type="ECO:0000256" key="9">
    <source>
        <dbReference type="ARBA" id="ARBA00022842"/>
    </source>
</evidence>
<dbReference type="Gene3D" id="3.50.30.10">
    <property type="entry name" value="Phosphohistidine domain"/>
    <property type="match status" value="1"/>
</dbReference>
<evidence type="ECO:0000256" key="3">
    <source>
        <dbReference type="ARBA" id="ARBA00011994"/>
    </source>
</evidence>
<evidence type="ECO:0000313" key="19">
    <source>
        <dbReference type="EMBL" id="CAL6097429.1"/>
    </source>
</evidence>
<dbReference type="Gene3D" id="3.20.20.60">
    <property type="entry name" value="Phosphoenolpyruvate-binding domains"/>
    <property type="match status" value="1"/>
</dbReference>
<dbReference type="Gene3D" id="3.30.1490.20">
    <property type="entry name" value="ATP-grasp fold, A domain"/>
    <property type="match status" value="1"/>
</dbReference>
<evidence type="ECO:0000259" key="14">
    <source>
        <dbReference type="Pfam" id="PF00391"/>
    </source>
</evidence>
<feature type="active site" description="Tele-phosphohistidine intermediate" evidence="11">
    <location>
        <position position="499"/>
    </location>
</feature>
<feature type="binding site" evidence="12">
    <location>
        <position position="606"/>
    </location>
    <ligand>
        <name>substrate</name>
    </ligand>
</feature>
<proteinExistence type="inferred from homology"/>
<dbReference type="InterPro" id="IPR013815">
    <property type="entry name" value="ATP_grasp_subdomain_1"/>
</dbReference>
<dbReference type="InterPro" id="IPR008279">
    <property type="entry name" value="PEP-util_enz_mobile_dom"/>
</dbReference>
<feature type="binding site" evidence="13">
    <location>
        <position position="815"/>
    </location>
    <ligand>
        <name>Mg(2+)</name>
        <dbReference type="ChEBI" id="CHEBI:18420"/>
    </ligand>
</feature>
<feature type="binding site" evidence="12">
    <location>
        <position position="812"/>
    </location>
    <ligand>
        <name>substrate</name>
    </ligand>
</feature>
<evidence type="ECO:0000256" key="4">
    <source>
        <dbReference type="ARBA" id="ARBA00022679"/>
    </source>
</evidence>
<dbReference type="EMBL" id="CAXDID020000496">
    <property type="protein sequence ID" value="CAL6097429.1"/>
    <property type="molecule type" value="Genomic_DNA"/>
</dbReference>
<keyword evidence="18" id="KW-0670">Pyruvate</keyword>
<dbReference type="EMBL" id="CATOUU010000510">
    <property type="protein sequence ID" value="CAI9932161.1"/>
    <property type="molecule type" value="Genomic_DNA"/>
</dbReference>
<protein>
    <recommendedName>
        <fullName evidence="3 10">Pyruvate, phosphate dikinase</fullName>
        <ecNumber evidence="3 10">2.7.9.1</ecNumber>
    </recommendedName>
</protein>
<keyword evidence="20" id="KW-1185">Reference proteome</keyword>
<dbReference type="InterPro" id="IPR036637">
    <property type="entry name" value="Phosphohistidine_dom_sf"/>
</dbReference>
<dbReference type="PROSITE" id="PS00742">
    <property type="entry name" value="PEP_ENZYMES_2"/>
    <property type="match status" value="1"/>
</dbReference>
<dbReference type="Gene3D" id="1.20.80.30">
    <property type="match status" value="1"/>
</dbReference>
<evidence type="ECO:0000256" key="13">
    <source>
        <dbReference type="PIRSR" id="PIRSR000853-3"/>
    </source>
</evidence>
<keyword evidence="4" id="KW-0808">Transferase</keyword>
<dbReference type="GO" id="GO:0005524">
    <property type="term" value="F:ATP binding"/>
    <property type="evidence" value="ECO:0007669"/>
    <property type="project" value="UniProtKB-UniRule"/>
</dbReference>
<feature type="domain" description="Pyruvate phosphate dikinase AMP/ATP-binding" evidence="15">
    <location>
        <begin position="24"/>
        <end position="332"/>
    </location>
</feature>
<feature type="binding site" evidence="12">
    <location>
        <position position="815"/>
    </location>
    <ligand>
        <name>substrate</name>
    </ligand>
</feature>
<dbReference type="EC" id="2.7.9.1" evidence="3 10"/>
<dbReference type="Pfam" id="PF01326">
    <property type="entry name" value="PPDK_N"/>
    <property type="match status" value="2"/>
</dbReference>
<dbReference type="InterPro" id="IPR018274">
    <property type="entry name" value="PEP_util_AS"/>
</dbReference>
<dbReference type="Proteomes" id="UP001642409">
    <property type="component" value="Unassembled WGS sequence"/>
</dbReference>
<dbReference type="PROSITE" id="PS00370">
    <property type="entry name" value="PEP_ENZYMES_PHOS_SITE"/>
    <property type="match status" value="1"/>
</dbReference>
<reference evidence="18 20" key="2">
    <citation type="submission" date="2024-07" db="EMBL/GenBank/DDBJ databases">
        <authorList>
            <person name="Akdeniz Z."/>
        </authorList>
    </citation>
    <scope>NUCLEOTIDE SEQUENCE [LARGE SCALE GENOMIC DNA]</scope>
</reference>
<dbReference type="SUPFAM" id="SSF51621">
    <property type="entry name" value="Phosphoenolpyruvate/pyruvate domain"/>
    <property type="match status" value="1"/>
</dbReference>
<dbReference type="GO" id="GO:0016301">
    <property type="term" value="F:kinase activity"/>
    <property type="evidence" value="ECO:0007669"/>
    <property type="project" value="UniProtKB-UniRule"/>
</dbReference>
<evidence type="ECO:0000256" key="8">
    <source>
        <dbReference type="ARBA" id="ARBA00022840"/>
    </source>
</evidence>
<dbReference type="InterPro" id="IPR015813">
    <property type="entry name" value="Pyrv/PenolPyrv_kinase-like_dom"/>
</dbReference>
<comment type="caution">
    <text evidence="17">The sequence shown here is derived from an EMBL/GenBank/DDBJ whole genome shotgun (WGS) entry which is preliminary data.</text>
</comment>
<evidence type="ECO:0000256" key="7">
    <source>
        <dbReference type="ARBA" id="ARBA00022777"/>
    </source>
</evidence>
<keyword evidence="7" id="KW-0418">Kinase</keyword>
<evidence type="ECO:0000256" key="10">
    <source>
        <dbReference type="PIRNR" id="PIRNR000853"/>
    </source>
</evidence>
<dbReference type="EMBL" id="CAXDID020000433">
    <property type="protein sequence ID" value="CAL6091081.1"/>
    <property type="molecule type" value="Genomic_DNA"/>
</dbReference>
<dbReference type="InterPro" id="IPR023151">
    <property type="entry name" value="PEP_util_CS"/>
</dbReference>
<evidence type="ECO:0000313" key="18">
    <source>
        <dbReference type="EMBL" id="CAL6091081.1"/>
    </source>
</evidence>
<keyword evidence="9 13" id="KW-0460">Magnesium</keyword>
<dbReference type="Pfam" id="PF00391">
    <property type="entry name" value="PEP-utilizers"/>
    <property type="match status" value="1"/>
</dbReference>
<feature type="binding site" evidence="13">
    <location>
        <position position="791"/>
    </location>
    <ligand>
        <name>Mg(2+)</name>
        <dbReference type="ChEBI" id="CHEBI:18420"/>
    </ligand>
</feature>
<gene>
    <name evidence="17" type="ORF">HINF_LOCUS19806</name>
    <name evidence="18" type="ORF">HINF_LOCUS65615</name>
    <name evidence="19" type="ORF">HINF_LOCUS68979</name>
</gene>
<keyword evidence="5 13" id="KW-0479">Metal-binding</keyword>
<feature type="binding site" evidence="12">
    <location>
        <position position="814"/>
    </location>
    <ligand>
        <name>substrate</name>
    </ligand>
</feature>
<feature type="domain" description="PEP-utilising enzyme mobile" evidence="14">
    <location>
        <begin position="468"/>
        <end position="548"/>
    </location>
</feature>
<dbReference type="PANTHER" id="PTHR22931:SF9">
    <property type="entry name" value="PYRUVATE, PHOSPHATE DIKINASE 1, CHLOROPLASTIC"/>
    <property type="match status" value="1"/>
</dbReference>
<evidence type="ECO:0000259" key="16">
    <source>
        <dbReference type="Pfam" id="PF02896"/>
    </source>
</evidence>
<dbReference type="InterPro" id="IPR002192">
    <property type="entry name" value="PPDK_AMP/ATP-bd"/>
</dbReference>
<feature type="domain" description="PEP-utilising enzyme C-terminal" evidence="16">
    <location>
        <begin position="568"/>
        <end position="911"/>
    </location>
</feature>
<dbReference type="SUPFAM" id="SSF52009">
    <property type="entry name" value="Phosphohistidine domain"/>
    <property type="match status" value="1"/>
</dbReference>
<dbReference type="Gene3D" id="3.30.470.20">
    <property type="entry name" value="ATP-grasp fold, B domain"/>
    <property type="match status" value="1"/>
</dbReference>
<evidence type="ECO:0000313" key="17">
    <source>
        <dbReference type="EMBL" id="CAI9932161.1"/>
    </source>
</evidence>
<dbReference type="AlphaFoldDB" id="A0AA86P5I6"/>
<evidence type="ECO:0000259" key="15">
    <source>
        <dbReference type="Pfam" id="PF01326"/>
    </source>
</evidence>
<sequence>MQKRIYFCGETPNNAAADSKEAKNCLGGKGQSLAIMTNIGLPVPGFYTIQCNVCNEYFQAGNVWPAGLKEENSMSVHKLAEKMGKRFYNHEQLKQVIGADYQTISVEEFKKRAADPKVPTALLLSVRSGAVQSLPGMMDTVLNLGLNEYTVRLLAGKNPDNERYVLDSYRRFIMMFSDIVIGVDSKVFDLKLHEIKQKFGRVQDFELTADELREVVAAFLKLAEEKAGKPFPQDIDEQLYLAINAVFASWNNPRAFTYRNMNKIPHDGGTAVNICAMVFGNMNNISGSGVGFTRCPKTGVTFDYLYGEFLKNAQGEDVVAGTRTPINIFTMREDPSDNGIWKRIYSELAAVYKKLEEQYNDLVDLEFTVEDGKLYMLQARSGKRTAFAMAKLAIDFVKEGKWTKEHALLQIEPNKLNEFLFPRFDPAELKKAKPVTKGLSASPGAAVGQIVFNPDKATKLKAENNMKIILTREETSPEDIQGMAAAVGILTSCGGQTSHAAVVARQMGKTCVCGCSEIHIDEHKGTVKLPNGEILHELDWISIDGTTGNVYKGQVAQIDAEITPELQVILDWSDEIRTLKVRTNSDTKKDCAIALKYGCEGIGLTRSEHQFFEKSKIKAMRKMILAKDDAMRAKALIDLKNYQKSDFVDLFTAMDGRPVNIRLLDPPLHEFLPSGQPELIAELSKEMNISVQEIQEQIDSLHEQNPMIGFRGCRLGVVYPEINEMQIKAIFEAAIEVKKATGKVPGVEIMFPFIIAEKELKYFIDMTTRCKEIVFAELKDEVPYTCGSMVEIPRAAIVADKLAAICDYFSFGTNDLTQTTLGCSRDDSGRFMPVYLNKGLLKADPFVSLDQEGVGELVKMTIQKARSVKPNFKVGICGEQTDPVSIEFLHNVGLNYISCSPFRVMVARVSCAIAAIKAKMAK</sequence>
<feature type="binding site" evidence="12">
    <location>
        <position position="813"/>
    </location>
    <ligand>
        <name>substrate</name>
    </ligand>
</feature>
<keyword evidence="8" id="KW-0067">ATP-binding</keyword>
<dbReference type="NCBIfam" id="TIGR01828">
    <property type="entry name" value="pyru_phos_dikin"/>
    <property type="match status" value="1"/>
</dbReference>
<feature type="domain" description="Pyruvate phosphate dikinase AMP/ATP-binding" evidence="15">
    <location>
        <begin position="345"/>
        <end position="395"/>
    </location>
</feature>
<dbReference type="GO" id="GO:0046872">
    <property type="term" value="F:metal ion binding"/>
    <property type="evidence" value="ECO:0007669"/>
    <property type="project" value="UniProtKB-UniRule"/>
</dbReference>
<evidence type="ECO:0000256" key="2">
    <source>
        <dbReference type="ARBA" id="ARBA00007837"/>
    </source>
</evidence>
<comment type="cofactor">
    <cofactor evidence="1 10 13">
        <name>Mg(2+)</name>
        <dbReference type="ChEBI" id="CHEBI:18420"/>
    </cofactor>
</comment>
<dbReference type="InterPro" id="IPR040442">
    <property type="entry name" value="Pyrv_kinase-like_dom_sf"/>
</dbReference>
<dbReference type="Gene3D" id="1.10.189.10">
    <property type="entry name" value="Pyruvate Phosphate Dikinase, domain 2"/>
    <property type="match status" value="1"/>
</dbReference>
<feature type="binding site" evidence="12">
    <location>
        <position position="791"/>
    </location>
    <ligand>
        <name>substrate</name>
    </ligand>
</feature>
<comment type="catalytic activity">
    <reaction evidence="10">
        <text>pyruvate + phosphate + ATP = phosphoenolpyruvate + AMP + diphosphate + H(+)</text>
        <dbReference type="Rhea" id="RHEA:10756"/>
        <dbReference type="ChEBI" id="CHEBI:15361"/>
        <dbReference type="ChEBI" id="CHEBI:15378"/>
        <dbReference type="ChEBI" id="CHEBI:30616"/>
        <dbReference type="ChEBI" id="CHEBI:33019"/>
        <dbReference type="ChEBI" id="CHEBI:43474"/>
        <dbReference type="ChEBI" id="CHEBI:58702"/>
        <dbReference type="ChEBI" id="CHEBI:456215"/>
        <dbReference type="EC" id="2.7.9.1"/>
    </reaction>
</comment>
<evidence type="ECO:0000313" key="20">
    <source>
        <dbReference type="Proteomes" id="UP001642409"/>
    </source>
</evidence>
<evidence type="ECO:0000256" key="12">
    <source>
        <dbReference type="PIRSR" id="PIRSR000853-2"/>
    </source>
</evidence>
<dbReference type="InterPro" id="IPR000121">
    <property type="entry name" value="PEP_util_C"/>
</dbReference>
<dbReference type="Pfam" id="PF02896">
    <property type="entry name" value="PEP-utilizers_C"/>
    <property type="match status" value="1"/>
</dbReference>
<accession>A0AA86P5I6</accession>
<dbReference type="GO" id="GO:0050242">
    <property type="term" value="F:pyruvate, phosphate dikinase activity"/>
    <property type="evidence" value="ECO:0007669"/>
    <property type="project" value="UniProtKB-UniRule"/>
</dbReference>
<evidence type="ECO:0000256" key="5">
    <source>
        <dbReference type="ARBA" id="ARBA00022723"/>
    </source>
</evidence>
<evidence type="ECO:0000256" key="6">
    <source>
        <dbReference type="ARBA" id="ARBA00022741"/>
    </source>
</evidence>
<reference evidence="17" key="1">
    <citation type="submission" date="2023-06" db="EMBL/GenBank/DDBJ databases">
        <authorList>
            <person name="Kurt Z."/>
        </authorList>
    </citation>
    <scope>NUCLEOTIDE SEQUENCE</scope>
</reference>